<name>A9KK18_LACP7</name>
<dbReference type="STRING" id="357809.Cphy_2225"/>
<organism evidence="1 2">
    <name type="scientific">Lachnoclostridium phytofermentans (strain ATCC 700394 / DSM 18823 / ISDg)</name>
    <name type="common">Clostridium phytofermentans</name>
    <dbReference type="NCBI Taxonomy" id="357809"/>
    <lineage>
        <taxon>Bacteria</taxon>
        <taxon>Bacillati</taxon>
        <taxon>Bacillota</taxon>
        <taxon>Clostridia</taxon>
        <taxon>Lachnospirales</taxon>
        <taxon>Lachnospiraceae</taxon>
    </lineage>
</organism>
<keyword evidence="1" id="KW-0378">Hydrolase</keyword>
<accession>A9KK18</accession>
<dbReference type="EMBL" id="CP000885">
    <property type="protein sequence ID" value="ABX42590.1"/>
    <property type="molecule type" value="Genomic_DNA"/>
</dbReference>
<dbReference type="Proteomes" id="UP000000370">
    <property type="component" value="Chromosome"/>
</dbReference>
<gene>
    <name evidence="1" type="ordered locus">Cphy_2225</name>
</gene>
<proteinExistence type="predicted"/>
<dbReference type="InterPro" id="IPR029058">
    <property type="entry name" value="AB_hydrolase_fold"/>
</dbReference>
<keyword evidence="2" id="KW-1185">Reference proteome</keyword>
<dbReference type="eggNOG" id="COG1073">
    <property type="taxonomic scope" value="Bacteria"/>
</dbReference>
<dbReference type="KEGG" id="cpy:Cphy_2225"/>
<dbReference type="Gene3D" id="3.40.50.1820">
    <property type="entry name" value="alpha/beta hydrolase"/>
    <property type="match status" value="1"/>
</dbReference>
<evidence type="ECO:0000313" key="1">
    <source>
        <dbReference type="EMBL" id="ABX42590.1"/>
    </source>
</evidence>
<sequence length="230" mass="26763">MIKEKIYIENIPAIVWGEKSSKAYIFVHGKMSNKESAEVFAEIVASKGYQTISFDLPEHGERSDQEYKCNIMNGITDLTLIGDYVFRKWDKVSLFGCSLGAFFSLHAYRDKNFENCLFQSPIVNMEYLIQQMFIWFNISEEQLKEQGEIPTPIDTMSWLYYMYVKEHLIDKWNAPTHILYGAKDNLQSYKVINDFSSKFNCNLTVSENSEHAFMDENDGIIIATWMNNSI</sequence>
<dbReference type="OrthoDB" id="358525at2"/>
<dbReference type="GO" id="GO:0016787">
    <property type="term" value="F:hydrolase activity"/>
    <property type="evidence" value="ECO:0007669"/>
    <property type="project" value="UniProtKB-KW"/>
</dbReference>
<dbReference type="AlphaFoldDB" id="A9KK18"/>
<dbReference type="SUPFAM" id="SSF53474">
    <property type="entry name" value="alpha/beta-Hydrolases"/>
    <property type="match status" value="1"/>
</dbReference>
<evidence type="ECO:0000313" key="2">
    <source>
        <dbReference type="Proteomes" id="UP000000370"/>
    </source>
</evidence>
<dbReference type="RefSeq" id="WP_012200244.1">
    <property type="nucleotide sequence ID" value="NC_010001.1"/>
</dbReference>
<reference evidence="2" key="1">
    <citation type="submission" date="2007-11" db="EMBL/GenBank/DDBJ databases">
        <title>Complete genome sequence of Clostridium phytofermentans ISDg.</title>
        <authorList>
            <person name="Leschine S.B."/>
            <person name="Warnick T.A."/>
            <person name="Blanchard J.L."/>
            <person name="Schnell D.J."/>
            <person name="Petit E.L."/>
            <person name="LaTouf W.G."/>
            <person name="Copeland A."/>
            <person name="Lucas S."/>
            <person name="Lapidus A."/>
            <person name="Barry K."/>
            <person name="Glavina del Rio T."/>
            <person name="Dalin E."/>
            <person name="Tice H."/>
            <person name="Pitluck S."/>
            <person name="Kiss H."/>
            <person name="Brettin T."/>
            <person name="Bruce D."/>
            <person name="Detter J.C."/>
            <person name="Han C."/>
            <person name="Kuske C."/>
            <person name="Schmutz J."/>
            <person name="Larimer F."/>
            <person name="Land M."/>
            <person name="Hauser L."/>
            <person name="Kyrpides N."/>
            <person name="Kim E.A."/>
            <person name="Richardson P."/>
        </authorList>
    </citation>
    <scope>NUCLEOTIDE SEQUENCE [LARGE SCALE GENOMIC DNA]</scope>
    <source>
        <strain evidence="2">ATCC 700394 / DSM 18823 / ISDg</strain>
    </source>
</reference>
<protein>
    <submittedName>
        <fullName evidence="1">Alpha/beta superfamily hydrolase</fullName>
    </submittedName>
</protein>
<dbReference type="HOGENOM" id="CLU_105772_0_0_9"/>